<dbReference type="Gene3D" id="2.30.110.10">
    <property type="entry name" value="Electron Transport, Fmn-binding Protein, Chain A"/>
    <property type="match status" value="1"/>
</dbReference>
<gene>
    <name evidence="1" type="ORF">SAMN05421791_103170</name>
</gene>
<proteinExistence type="predicted"/>
<keyword evidence="2" id="KW-1185">Reference proteome</keyword>
<dbReference type="InterPro" id="IPR024747">
    <property type="entry name" value="Pyridox_Oxase-rel"/>
</dbReference>
<dbReference type="InterPro" id="IPR012349">
    <property type="entry name" value="Split_barrel_FMN-bd"/>
</dbReference>
<dbReference type="Pfam" id="PF12900">
    <property type="entry name" value="Pyridox_ox_2"/>
    <property type="match status" value="2"/>
</dbReference>
<dbReference type="SUPFAM" id="SSF50475">
    <property type="entry name" value="FMN-binding split barrel"/>
    <property type="match status" value="1"/>
</dbReference>
<protein>
    <recommendedName>
        <fullName evidence="3">Nitroimidazol reductase NimA, pyridoxamine 5'-phosphate oxidase superfamily</fullName>
    </recommendedName>
</protein>
<organism evidence="1 2">
    <name type="scientific">Facklamia miroungae</name>
    <dbReference type="NCBI Taxonomy" id="120956"/>
    <lineage>
        <taxon>Bacteria</taxon>
        <taxon>Bacillati</taxon>
        <taxon>Bacillota</taxon>
        <taxon>Bacilli</taxon>
        <taxon>Lactobacillales</taxon>
        <taxon>Aerococcaceae</taxon>
        <taxon>Facklamia</taxon>
    </lineage>
</organism>
<dbReference type="PANTHER" id="PTHR34071">
    <property type="entry name" value="5-NITROIMIDAZOLE ANTIBIOTICS RESISTANCE PROTEIN, NIMA-FAMILY-RELATED PROTEIN-RELATED"/>
    <property type="match status" value="1"/>
</dbReference>
<dbReference type="OrthoDB" id="9794935at2"/>
<evidence type="ECO:0000313" key="2">
    <source>
        <dbReference type="Proteomes" id="UP000199708"/>
    </source>
</evidence>
<sequence length="195" mass="22375">MSDIHQAMRRQDRAMPNDFAEKVIDQAQYGVLSMPDQPYPYAIPLSMIRHNQTLYFHSARAGKKVDLLEDGMAVCVTFVGQVQVPNLYSESEIETIAADPTAWGTLARTVFTTEFESAIIYGKIRKVTNEKELRKALRLIAKKYVPKHYSLVDKAIDTAFDYVQVYAIEIEHLSSKRKKYDDQGQEMKHARGWKV</sequence>
<evidence type="ECO:0008006" key="3">
    <source>
        <dbReference type="Google" id="ProtNLM"/>
    </source>
</evidence>
<dbReference type="RefSeq" id="WP_090289582.1">
    <property type="nucleotide sequence ID" value="NZ_FNCK01000003.1"/>
</dbReference>
<reference evidence="1 2" key="1">
    <citation type="submission" date="2016-10" db="EMBL/GenBank/DDBJ databases">
        <authorList>
            <person name="de Groot N.N."/>
        </authorList>
    </citation>
    <scope>NUCLEOTIDE SEQUENCE [LARGE SCALE GENOMIC DNA]</scope>
    <source>
        <strain evidence="1 2">ATCC BAA-466</strain>
    </source>
</reference>
<dbReference type="AlphaFoldDB" id="A0A1G7RT97"/>
<dbReference type="Proteomes" id="UP000199708">
    <property type="component" value="Unassembled WGS sequence"/>
</dbReference>
<dbReference type="STRING" id="120956.SAMN05421791_103170"/>
<name>A0A1G7RT97_9LACT</name>
<accession>A0A1G7RT97</accession>
<dbReference type="EMBL" id="FNCK01000003">
    <property type="protein sequence ID" value="SDG13955.1"/>
    <property type="molecule type" value="Genomic_DNA"/>
</dbReference>
<evidence type="ECO:0000313" key="1">
    <source>
        <dbReference type="EMBL" id="SDG13955.1"/>
    </source>
</evidence>
<dbReference type="PANTHER" id="PTHR34071:SF2">
    <property type="entry name" value="FLAVIN-NUCLEOTIDE-BINDING PROTEIN"/>
    <property type="match status" value="1"/>
</dbReference>